<evidence type="ECO:0000256" key="1">
    <source>
        <dbReference type="SAM" id="Phobius"/>
    </source>
</evidence>
<keyword evidence="1" id="KW-0812">Transmembrane</keyword>
<protein>
    <submittedName>
        <fullName evidence="2">Uncharacterized protein</fullName>
    </submittedName>
</protein>
<accession>A0A0E9PJJ4</accession>
<reference evidence="2" key="1">
    <citation type="submission" date="2014-11" db="EMBL/GenBank/DDBJ databases">
        <authorList>
            <person name="Amaro Gonzalez C."/>
        </authorList>
    </citation>
    <scope>NUCLEOTIDE SEQUENCE</scope>
</reference>
<name>A0A0E9PJJ4_ANGAN</name>
<proteinExistence type="predicted"/>
<organism evidence="2">
    <name type="scientific">Anguilla anguilla</name>
    <name type="common">European freshwater eel</name>
    <name type="synonym">Muraena anguilla</name>
    <dbReference type="NCBI Taxonomy" id="7936"/>
    <lineage>
        <taxon>Eukaryota</taxon>
        <taxon>Metazoa</taxon>
        <taxon>Chordata</taxon>
        <taxon>Craniata</taxon>
        <taxon>Vertebrata</taxon>
        <taxon>Euteleostomi</taxon>
        <taxon>Actinopterygii</taxon>
        <taxon>Neopterygii</taxon>
        <taxon>Teleostei</taxon>
        <taxon>Anguilliformes</taxon>
        <taxon>Anguillidae</taxon>
        <taxon>Anguilla</taxon>
    </lineage>
</organism>
<feature type="transmembrane region" description="Helical" evidence="1">
    <location>
        <begin position="20"/>
        <end position="42"/>
    </location>
</feature>
<dbReference type="EMBL" id="GBXM01103873">
    <property type="protein sequence ID" value="JAH04704.1"/>
    <property type="molecule type" value="Transcribed_RNA"/>
</dbReference>
<keyword evidence="1" id="KW-0472">Membrane</keyword>
<sequence>MGLSDPWTPLHTVVNKNKNFDGTLFCLNAAACATVVMCKMVLQ</sequence>
<evidence type="ECO:0000313" key="2">
    <source>
        <dbReference type="EMBL" id="JAH04704.1"/>
    </source>
</evidence>
<reference evidence="2" key="2">
    <citation type="journal article" date="2015" name="Fish Shellfish Immunol.">
        <title>Early steps in the European eel (Anguilla anguilla)-Vibrio vulnificus interaction in the gills: Role of the RtxA13 toxin.</title>
        <authorList>
            <person name="Callol A."/>
            <person name="Pajuelo D."/>
            <person name="Ebbesson L."/>
            <person name="Teles M."/>
            <person name="MacKenzie S."/>
            <person name="Amaro C."/>
        </authorList>
    </citation>
    <scope>NUCLEOTIDE SEQUENCE</scope>
</reference>
<dbReference type="AlphaFoldDB" id="A0A0E9PJJ4"/>
<keyword evidence="1" id="KW-1133">Transmembrane helix</keyword>